<organism evidence="2 3">
    <name type="scientific">Tahibacter amnicola</name>
    <dbReference type="NCBI Taxonomy" id="2976241"/>
    <lineage>
        <taxon>Bacteria</taxon>
        <taxon>Pseudomonadati</taxon>
        <taxon>Pseudomonadota</taxon>
        <taxon>Gammaproteobacteria</taxon>
        <taxon>Lysobacterales</taxon>
        <taxon>Rhodanobacteraceae</taxon>
        <taxon>Tahibacter</taxon>
    </lineage>
</organism>
<keyword evidence="3" id="KW-1185">Reference proteome</keyword>
<feature type="compositionally biased region" description="Basic and acidic residues" evidence="1">
    <location>
        <begin position="1"/>
        <end position="10"/>
    </location>
</feature>
<dbReference type="Proteomes" id="UP001064632">
    <property type="component" value="Chromosome"/>
</dbReference>
<dbReference type="EMBL" id="CP104694">
    <property type="protein sequence ID" value="UXI69987.1"/>
    <property type="molecule type" value="Genomic_DNA"/>
</dbReference>
<evidence type="ECO:0008006" key="4">
    <source>
        <dbReference type="Google" id="ProtNLM"/>
    </source>
</evidence>
<gene>
    <name evidence="2" type="ORF">N4264_10280</name>
</gene>
<reference evidence="2" key="1">
    <citation type="submission" date="2022-09" db="EMBL/GenBank/DDBJ databases">
        <title>Tahibacter sp. nov., isolated from a fresh water.</title>
        <authorList>
            <person name="Baek J.H."/>
            <person name="Lee J.K."/>
            <person name="Kim J.M."/>
            <person name="Jeon C.O."/>
        </authorList>
    </citation>
    <scope>NUCLEOTIDE SEQUENCE</scope>
    <source>
        <strain evidence="2">W38</strain>
    </source>
</reference>
<proteinExistence type="predicted"/>
<protein>
    <recommendedName>
        <fullName evidence="4">Tetratricopeptide repeat protein</fullName>
    </recommendedName>
</protein>
<accession>A0ABY6BQD4</accession>
<evidence type="ECO:0000313" key="2">
    <source>
        <dbReference type="EMBL" id="UXI69987.1"/>
    </source>
</evidence>
<dbReference type="RefSeq" id="WP_261696939.1">
    <property type="nucleotide sequence ID" value="NZ_CP104694.1"/>
</dbReference>
<feature type="compositionally biased region" description="Basic and acidic residues" evidence="1">
    <location>
        <begin position="91"/>
        <end position="100"/>
    </location>
</feature>
<sequence>MEEAVSKDEQAMLGGTAAESAADATRGTQAFPDLEKSKQAAPRERGADAADSVDRKAALATGARRPEPAEPAPAAGRIQRREADQADADTLADKKRRDDAAGELAPEGSAGDSLRRNAQLEPDAWLARIRELIQAGRVDEAKANLAQFRRKYPKTRLPADLRDIR</sequence>
<name>A0ABY6BQD4_9GAMM</name>
<evidence type="ECO:0000256" key="1">
    <source>
        <dbReference type="SAM" id="MobiDB-lite"/>
    </source>
</evidence>
<feature type="region of interest" description="Disordered" evidence="1">
    <location>
        <begin position="1"/>
        <end position="117"/>
    </location>
</feature>
<evidence type="ECO:0000313" key="3">
    <source>
        <dbReference type="Proteomes" id="UP001064632"/>
    </source>
</evidence>
<feature type="compositionally biased region" description="Basic and acidic residues" evidence="1">
    <location>
        <begin position="33"/>
        <end position="57"/>
    </location>
</feature>